<dbReference type="OrthoDB" id="5347061at2759"/>
<sequence length="288" mass="32430">MGSVYGNCELNICMEGSASPTEASFGSRDTDLILPAYITLKGFDGSLVKVRLVCDKSYELDVKESPLRKRGWVFQEWYLSKRSLVFGRMQLWWHCRQMLACEMLPHGIEGTTYQDYVRDAYSMKDTYSGENSTLSQSLWWDLIKQYAGTGLTRESKDRIIAFSGMPKMFGQAHQIQKEYVAGMWQSHLPQALLWYRFFGGKTSRSNDYKAPSWSWMSIDGPFDLNDHLKPTGWSKLAQTVTTHQCSIVADVKLSLADKGNPLGILHGGAITIYGHLVNCGKGDMGTST</sequence>
<reference evidence="1 2" key="1">
    <citation type="submission" date="2018-06" db="EMBL/GenBank/DDBJ databases">
        <title>Fusarium incarnatum-equiseti species complex species 28.</title>
        <authorList>
            <person name="Gardiner D.M."/>
        </authorList>
    </citation>
    <scope>NUCLEOTIDE SEQUENCE [LARGE SCALE GENOMIC DNA]</scope>
    <source>
        <strain evidence="1 2">FIESC_28</strain>
    </source>
</reference>
<dbReference type="Proteomes" id="UP000253153">
    <property type="component" value="Unassembled WGS sequence"/>
</dbReference>
<evidence type="ECO:0000313" key="2">
    <source>
        <dbReference type="Proteomes" id="UP000253153"/>
    </source>
</evidence>
<dbReference type="PANTHER" id="PTHR33112">
    <property type="entry name" value="DOMAIN PROTEIN, PUTATIVE-RELATED"/>
    <property type="match status" value="1"/>
</dbReference>
<dbReference type="EMBL" id="QKXC01000048">
    <property type="protein sequence ID" value="RBR24896.1"/>
    <property type="molecule type" value="Genomic_DNA"/>
</dbReference>
<name>A0A366S891_9HYPO</name>
<dbReference type="GeneID" id="41991760"/>
<dbReference type="PANTHER" id="PTHR33112:SF16">
    <property type="entry name" value="HETEROKARYON INCOMPATIBILITY DOMAIN-CONTAINING PROTEIN"/>
    <property type="match status" value="1"/>
</dbReference>
<keyword evidence="2" id="KW-1185">Reference proteome</keyword>
<comment type="caution">
    <text evidence="1">The sequence shown here is derived from an EMBL/GenBank/DDBJ whole genome shotgun (WGS) entry which is preliminary data.</text>
</comment>
<dbReference type="AlphaFoldDB" id="A0A366S891"/>
<evidence type="ECO:0000313" key="1">
    <source>
        <dbReference type="EMBL" id="RBR24896.1"/>
    </source>
</evidence>
<accession>A0A366S891</accession>
<gene>
    <name evidence="1" type="ORF">FIESC28_02314</name>
</gene>
<organism evidence="1 2">
    <name type="scientific">Fusarium coffeatum</name>
    <dbReference type="NCBI Taxonomy" id="231269"/>
    <lineage>
        <taxon>Eukaryota</taxon>
        <taxon>Fungi</taxon>
        <taxon>Dikarya</taxon>
        <taxon>Ascomycota</taxon>
        <taxon>Pezizomycotina</taxon>
        <taxon>Sordariomycetes</taxon>
        <taxon>Hypocreomycetidae</taxon>
        <taxon>Hypocreales</taxon>
        <taxon>Nectriaceae</taxon>
        <taxon>Fusarium</taxon>
        <taxon>Fusarium incarnatum-equiseti species complex</taxon>
    </lineage>
</organism>
<protein>
    <recommendedName>
        <fullName evidence="3">Heterokaryon incompatibility domain-containing protein</fullName>
    </recommendedName>
</protein>
<proteinExistence type="predicted"/>
<dbReference type="RefSeq" id="XP_031019487.1">
    <property type="nucleotide sequence ID" value="XM_031156464.1"/>
</dbReference>
<evidence type="ECO:0008006" key="3">
    <source>
        <dbReference type="Google" id="ProtNLM"/>
    </source>
</evidence>